<reference evidence="2 3" key="1">
    <citation type="submission" date="2017-09" db="EMBL/GenBank/DDBJ databases">
        <title>Depth-based differentiation of microbial function through sediment-hosted aquifers and enrichment of novel symbionts in the deep terrestrial subsurface.</title>
        <authorList>
            <person name="Probst A.J."/>
            <person name="Ladd B."/>
            <person name="Jarett J.K."/>
            <person name="Geller-Mcgrath D.E."/>
            <person name="Sieber C.M."/>
            <person name="Emerson J.B."/>
            <person name="Anantharaman K."/>
            <person name="Thomas B.C."/>
            <person name="Malmstrom R."/>
            <person name="Stieglmeier M."/>
            <person name="Klingl A."/>
            <person name="Woyke T."/>
            <person name="Ryan C.M."/>
            <person name="Banfield J.F."/>
        </authorList>
    </citation>
    <scope>NUCLEOTIDE SEQUENCE [LARGE SCALE GENOMIC DNA]</scope>
    <source>
        <strain evidence="2">CG10_big_fil_rev_8_21_14_0_10_50_13</strain>
    </source>
</reference>
<protein>
    <recommendedName>
        <fullName evidence="1">Peptidoglycan binding-like domain-containing protein</fullName>
    </recommendedName>
</protein>
<dbReference type="EMBL" id="PCYJ01000023">
    <property type="protein sequence ID" value="PIR45406.1"/>
    <property type="molecule type" value="Genomic_DNA"/>
</dbReference>
<dbReference type="Pfam" id="PF01471">
    <property type="entry name" value="PG_binding_1"/>
    <property type="match status" value="1"/>
</dbReference>
<accession>A0A2H0RG97</accession>
<feature type="domain" description="Peptidoglycan binding-like" evidence="1">
    <location>
        <begin position="85"/>
        <end position="128"/>
    </location>
</feature>
<evidence type="ECO:0000313" key="2">
    <source>
        <dbReference type="EMBL" id="PIR45406.1"/>
    </source>
</evidence>
<evidence type="ECO:0000313" key="3">
    <source>
        <dbReference type="Proteomes" id="UP000230906"/>
    </source>
</evidence>
<dbReference type="Proteomes" id="UP000230906">
    <property type="component" value="Unassembled WGS sequence"/>
</dbReference>
<organism evidence="2 3">
    <name type="scientific">Candidatus Vogelbacteria bacterium CG10_big_fil_rev_8_21_14_0_10_50_13</name>
    <dbReference type="NCBI Taxonomy" id="1975044"/>
    <lineage>
        <taxon>Bacteria</taxon>
        <taxon>Candidatus Vogeliibacteriota</taxon>
    </lineage>
</organism>
<gene>
    <name evidence="2" type="ORF">COV09_01615</name>
</gene>
<dbReference type="InterPro" id="IPR036365">
    <property type="entry name" value="PGBD-like_sf"/>
</dbReference>
<dbReference type="InterPro" id="IPR002477">
    <property type="entry name" value="Peptidoglycan-bd-like"/>
</dbReference>
<name>A0A2H0RG97_9BACT</name>
<sequence length="454" mass="48475">MRVASGTITDMKKQYLLGSFIISALFVPVLANAATADEIRAQIQSLLNQITALQTQLNLVSDTPTSGTPSNVCPNLYRALSRGSRGSDVISLQRFLIAQGFLSGDSATGFFGSMTEVAVQKWQAQNSIVSYGNANTTGYGVVGARTRAAIAARCVTKPPIVQSCTIYQIPICGGGQHVENGLTDYNGCAGAPRCVNNAVSCPIYNACAPGYTTNTSTDVNGCTVRQCIPPIASLPWSTVNVTKFDVIKFTISLPSGWVYNPQQGTDSMVGEFVGDSVRLSFDLGGYIGNPAMQPNPTYTISTETIGGRSAQILIPKVSGQGEIGIYIDSDGEDLKVSGNNVPSSMQKKVLQILRSVQLKSTEFVRWPGSVSQKYTEMVSKYGQSLGASISYCKKGQEAIYKVSGSGGFTAEAHYFDMSGASLGDKYYSDVQLFESGNSQINISEYQCNDIQKSN</sequence>
<comment type="caution">
    <text evidence="2">The sequence shown here is derived from an EMBL/GenBank/DDBJ whole genome shotgun (WGS) entry which is preliminary data.</text>
</comment>
<dbReference type="AlphaFoldDB" id="A0A2H0RG97"/>
<dbReference type="Gene3D" id="1.10.101.10">
    <property type="entry name" value="PGBD-like superfamily/PGBD"/>
    <property type="match status" value="1"/>
</dbReference>
<dbReference type="SUPFAM" id="SSF47090">
    <property type="entry name" value="PGBD-like"/>
    <property type="match status" value="1"/>
</dbReference>
<evidence type="ECO:0000259" key="1">
    <source>
        <dbReference type="Pfam" id="PF01471"/>
    </source>
</evidence>
<proteinExistence type="predicted"/>
<dbReference type="InterPro" id="IPR036366">
    <property type="entry name" value="PGBDSf"/>
</dbReference>